<dbReference type="EMBL" id="MTJN01000002">
    <property type="protein sequence ID" value="OOV07271.1"/>
    <property type="molecule type" value="Genomic_DNA"/>
</dbReference>
<comment type="caution">
    <text evidence="2">The sequence shown here is derived from an EMBL/GenBank/DDBJ whole genome shotgun (WGS) entry which is preliminary data.</text>
</comment>
<organism evidence="2 3">
    <name type="scientific">Rhodoferax fermentans</name>
    <dbReference type="NCBI Taxonomy" id="28066"/>
    <lineage>
        <taxon>Bacteria</taxon>
        <taxon>Pseudomonadati</taxon>
        <taxon>Pseudomonadota</taxon>
        <taxon>Betaproteobacteria</taxon>
        <taxon>Burkholderiales</taxon>
        <taxon>Comamonadaceae</taxon>
        <taxon>Rhodoferax</taxon>
    </lineage>
</organism>
<proteinExistence type="predicted"/>
<keyword evidence="3" id="KW-1185">Reference proteome</keyword>
<reference evidence="2 3" key="1">
    <citation type="submission" date="2017-01" db="EMBL/GenBank/DDBJ databases">
        <title>Genome sequencing of Rhodoferax fermentans JCM 7819.</title>
        <authorList>
            <person name="Kim Y.J."/>
            <person name="Farh M.E.-A."/>
            <person name="Yang D.-C."/>
        </authorList>
    </citation>
    <scope>NUCLEOTIDE SEQUENCE [LARGE SCALE GENOMIC DNA]</scope>
    <source>
        <strain evidence="2 3">JCM 7819</strain>
    </source>
</reference>
<evidence type="ECO:0000259" key="1">
    <source>
        <dbReference type="Pfam" id="PF07238"/>
    </source>
</evidence>
<sequence>MSELPVEIGGVAGLTRNVSATGVYLETTLDQTPGSRVRFVVEVNVKGELLKMVCAGEVTRVEHKAGTVGVAVKLTSSFFTDTDHAEDPAEQVDD</sequence>
<dbReference type="InterPro" id="IPR009875">
    <property type="entry name" value="PilZ_domain"/>
</dbReference>
<dbReference type="Proteomes" id="UP000190750">
    <property type="component" value="Unassembled WGS sequence"/>
</dbReference>
<feature type="domain" description="PilZ" evidence="1">
    <location>
        <begin position="9"/>
        <end position="73"/>
    </location>
</feature>
<evidence type="ECO:0000313" key="2">
    <source>
        <dbReference type="EMBL" id="OOV07271.1"/>
    </source>
</evidence>
<accession>A0A1T1AT56</accession>
<dbReference type="Gene3D" id="2.40.10.220">
    <property type="entry name" value="predicted glycosyltransferase like domains"/>
    <property type="match status" value="1"/>
</dbReference>
<dbReference type="Pfam" id="PF07238">
    <property type="entry name" value="PilZ"/>
    <property type="match status" value="1"/>
</dbReference>
<name>A0A1T1AT56_RHOFE</name>
<evidence type="ECO:0000313" key="3">
    <source>
        <dbReference type="Proteomes" id="UP000190750"/>
    </source>
</evidence>
<dbReference type="GO" id="GO:0035438">
    <property type="term" value="F:cyclic-di-GMP binding"/>
    <property type="evidence" value="ECO:0007669"/>
    <property type="project" value="InterPro"/>
</dbReference>
<protein>
    <recommendedName>
        <fullName evidence="1">PilZ domain-containing protein</fullName>
    </recommendedName>
</protein>
<dbReference type="AlphaFoldDB" id="A0A1T1AT56"/>
<gene>
    <name evidence="2" type="ORF">RF819_11495</name>
</gene>